<dbReference type="OrthoDB" id="9812532at2"/>
<dbReference type="RefSeq" id="WP_101249060.1">
    <property type="nucleotide sequence ID" value="NZ_PIUM01000002.1"/>
</dbReference>
<evidence type="ECO:0000313" key="10">
    <source>
        <dbReference type="EMBL" id="PKU26099.1"/>
    </source>
</evidence>
<comment type="catalytic activity">
    <reaction evidence="1">
        <text>4-hydroxy-4-methyl-2-oxoglutarate = 2 pyruvate</text>
        <dbReference type="Rhea" id="RHEA:22748"/>
        <dbReference type="ChEBI" id="CHEBI:15361"/>
        <dbReference type="ChEBI" id="CHEBI:58276"/>
        <dbReference type="EC" id="4.1.3.17"/>
    </reaction>
</comment>
<dbReference type="GO" id="GO:0072329">
    <property type="term" value="P:monocarboxylic acid catabolic process"/>
    <property type="evidence" value="ECO:0007669"/>
    <property type="project" value="UniProtKB-ARBA"/>
</dbReference>
<dbReference type="Gene3D" id="3.50.30.40">
    <property type="entry name" value="Ribonuclease E inhibitor RraA/RraA-like"/>
    <property type="match status" value="1"/>
</dbReference>
<dbReference type="InterPro" id="IPR036704">
    <property type="entry name" value="RraA/RraA-like_sf"/>
</dbReference>
<keyword evidence="6 9" id="KW-0460">Magnesium</keyword>
<evidence type="ECO:0000256" key="6">
    <source>
        <dbReference type="ARBA" id="ARBA00022842"/>
    </source>
</evidence>
<evidence type="ECO:0000256" key="9">
    <source>
        <dbReference type="PIRSR" id="PIRSR605493-1"/>
    </source>
</evidence>
<dbReference type="InterPro" id="IPR005493">
    <property type="entry name" value="RraA/RraA-like"/>
</dbReference>
<feature type="binding site" evidence="9">
    <location>
        <begin position="96"/>
        <end position="99"/>
    </location>
    <ligand>
        <name>substrate</name>
    </ligand>
</feature>
<evidence type="ECO:0000256" key="4">
    <source>
        <dbReference type="ARBA" id="ARBA00012213"/>
    </source>
</evidence>
<gene>
    <name evidence="10" type="primary">ligK</name>
    <name evidence="10" type="ORF">CWS72_02915</name>
</gene>
<accession>A0A2N3Q0B9</accession>
<dbReference type="GO" id="GO:0047443">
    <property type="term" value="F:4-hydroxy-4-methyl-2-oxoglutarate aldolase activity"/>
    <property type="evidence" value="ECO:0007669"/>
    <property type="project" value="UniProtKB-EC"/>
</dbReference>
<evidence type="ECO:0000256" key="1">
    <source>
        <dbReference type="ARBA" id="ARBA00001342"/>
    </source>
</evidence>
<keyword evidence="7" id="KW-0456">Lyase</keyword>
<dbReference type="AlphaFoldDB" id="A0A2N3Q0B9"/>
<evidence type="ECO:0000256" key="8">
    <source>
        <dbReference type="ARBA" id="ARBA00061585"/>
    </source>
</evidence>
<dbReference type="FunFam" id="3.50.30.40:FF:000002">
    <property type="entry name" value="4-carboxy-4-hydroxy-2-oxoadipate aldolase/oxaloacetate decarboxylase"/>
    <property type="match status" value="1"/>
</dbReference>
<dbReference type="NCBIfam" id="NF006731">
    <property type="entry name" value="PRK09262.1"/>
    <property type="match status" value="1"/>
</dbReference>
<keyword evidence="5 9" id="KW-0479">Metal-binding</keyword>
<keyword evidence="11" id="KW-1185">Reference proteome</keyword>
<comment type="cofactor">
    <cofactor evidence="2 9">
        <name>Mg(2+)</name>
        <dbReference type="ChEBI" id="CHEBI:18420"/>
    </cofactor>
</comment>
<dbReference type="PANTHER" id="PTHR33254">
    <property type="entry name" value="4-HYDROXY-4-METHYL-2-OXOGLUTARATE ALDOLASE 3-RELATED"/>
    <property type="match status" value="1"/>
</dbReference>
<reference evidence="11" key="1">
    <citation type="submission" date="2017-12" db="EMBL/GenBank/DDBJ databases">
        <title>Draft genome sequence of Telmatospirillum siberiense 26-4b1T, an acidotolerant peatland alphaproteobacterium potentially involved in sulfur cycling.</title>
        <authorList>
            <person name="Hausmann B."/>
            <person name="Pjevac P."/>
            <person name="Schreck K."/>
            <person name="Herbold C.W."/>
            <person name="Daims H."/>
            <person name="Wagner M."/>
            <person name="Pester M."/>
            <person name="Loy A."/>
        </authorList>
    </citation>
    <scope>NUCLEOTIDE SEQUENCE [LARGE SCALE GENOMIC DNA]</scope>
    <source>
        <strain evidence="11">26-4b1</strain>
    </source>
</reference>
<dbReference type="SUPFAM" id="SSF89562">
    <property type="entry name" value="RraA-like"/>
    <property type="match status" value="1"/>
</dbReference>
<evidence type="ECO:0000256" key="7">
    <source>
        <dbReference type="ARBA" id="ARBA00023239"/>
    </source>
</evidence>
<dbReference type="Pfam" id="PF03737">
    <property type="entry name" value="RraA-like"/>
    <property type="match status" value="1"/>
</dbReference>
<comment type="caution">
    <text evidence="10">The sequence shown here is derived from an EMBL/GenBank/DDBJ whole genome shotgun (WGS) entry which is preliminary data.</text>
</comment>
<dbReference type="InterPro" id="IPR014165">
    <property type="entry name" value="LigK_PcmE"/>
</dbReference>
<dbReference type="Proteomes" id="UP000233293">
    <property type="component" value="Unassembled WGS sequence"/>
</dbReference>
<feature type="binding site" evidence="9">
    <location>
        <position position="119"/>
    </location>
    <ligand>
        <name>Mg(2+)</name>
        <dbReference type="ChEBI" id="CHEBI:18420"/>
    </ligand>
</feature>
<protein>
    <recommendedName>
        <fullName evidence="4">4-hydroxy-4-methyl-2-oxoglutarate aldolase</fullName>
        <ecNumber evidence="4">4.1.3.17</ecNumber>
    </recommendedName>
</protein>
<dbReference type="GO" id="GO:0019336">
    <property type="term" value="P:phenol-containing compound catabolic process"/>
    <property type="evidence" value="ECO:0007669"/>
    <property type="project" value="UniProtKB-ARBA"/>
</dbReference>
<name>A0A2N3Q0B9_9PROT</name>
<dbReference type="NCBIfam" id="TIGR02798">
    <property type="entry name" value="ligK_PcmE"/>
    <property type="match status" value="1"/>
</dbReference>
<dbReference type="EC" id="4.1.3.17" evidence="4"/>
<dbReference type="GO" id="GO:0042537">
    <property type="term" value="P:benzene-containing compound metabolic process"/>
    <property type="evidence" value="ECO:0007669"/>
    <property type="project" value="UniProtKB-ARBA"/>
</dbReference>
<dbReference type="EMBL" id="PIUM01000002">
    <property type="protein sequence ID" value="PKU26099.1"/>
    <property type="molecule type" value="Genomic_DNA"/>
</dbReference>
<dbReference type="PANTHER" id="PTHR33254:SF16">
    <property type="entry name" value="BLR3842 PROTEIN"/>
    <property type="match status" value="1"/>
</dbReference>
<organism evidence="10 11">
    <name type="scientific">Telmatospirillum siberiense</name>
    <dbReference type="NCBI Taxonomy" id="382514"/>
    <lineage>
        <taxon>Bacteria</taxon>
        <taxon>Pseudomonadati</taxon>
        <taxon>Pseudomonadota</taxon>
        <taxon>Alphaproteobacteria</taxon>
        <taxon>Rhodospirillales</taxon>
        <taxon>Rhodospirillaceae</taxon>
        <taxon>Telmatospirillum</taxon>
    </lineage>
</organism>
<comment type="subunit">
    <text evidence="3">Homohexamer.</text>
</comment>
<dbReference type="CDD" id="cd16841">
    <property type="entry name" value="RraA_family"/>
    <property type="match status" value="1"/>
</dbReference>
<evidence type="ECO:0000256" key="2">
    <source>
        <dbReference type="ARBA" id="ARBA00001946"/>
    </source>
</evidence>
<proteinExistence type="inferred from homology"/>
<feature type="binding site" evidence="9">
    <location>
        <position position="118"/>
    </location>
    <ligand>
        <name>substrate</name>
    </ligand>
</feature>
<sequence>MTTGIVVTRKPSFSKDLAERLAGLGVATVHEAMGRSGLMRPYLRPIYAGARIAGPAVTILAQPGDNWMLHVAVEQCSPGDVVVLACTTENNDGMFGDLLATSMKARGVAGLIIDAGCRDTDTLQGMGFPVWSKAIHARGTVKATLGSVNVPIICAGTLVHPGDAIVADDDGVVVVPNRAVERAVSLGEERVRLEEAKRARLAAGELGLDIYNMRPKLEAMGLRYVESLDEVDPA</sequence>
<dbReference type="GO" id="GO:0046872">
    <property type="term" value="F:metal ion binding"/>
    <property type="evidence" value="ECO:0007669"/>
    <property type="project" value="UniProtKB-KW"/>
</dbReference>
<evidence type="ECO:0000256" key="3">
    <source>
        <dbReference type="ARBA" id="ARBA00011643"/>
    </source>
</evidence>
<evidence type="ECO:0000313" key="11">
    <source>
        <dbReference type="Proteomes" id="UP000233293"/>
    </source>
</evidence>
<comment type="similarity">
    <text evidence="8">Belongs to the LigK/PcmE family.</text>
</comment>
<evidence type="ECO:0000256" key="5">
    <source>
        <dbReference type="ARBA" id="ARBA00022723"/>
    </source>
</evidence>